<feature type="region of interest" description="Disordered" evidence="1">
    <location>
        <begin position="158"/>
        <end position="378"/>
    </location>
</feature>
<accession>A0A8H3FU82</accession>
<comment type="caution">
    <text evidence="2">The sequence shown here is derived from an EMBL/GenBank/DDBJ whole genome shotgun (WGS) entry which is preliminary data.</text>
</comment>
<evidence type="ECO:0000313" key="3">
    <source>
        <dbReference type="Proteomes" id="UP000664521"/>
    </source>
</evidence>
<sequence>MAAQQTPRPAPNSSRKRAPSSALSRTSATSSHASKMTAIFRDAAIPLRDITIPSSPWRSNTKRTRIPTSQARNIHFGTFYSEIIRENSNAGSLPPFDLPSRIKSPVKNISSPSYRACTPPEIPYGLQFPPLPYRNSSPSAHPVSAHVKGDQNVVYPTLEGWAGPRSPSGTVAYDSTDEDCHSSHGVPLILPVRPQPTAPSPEISVHKWLESVSDSPTTGPSSPQQSDPPTHVSVPENSTPPTVYTSSPKLPSKASRALTVSSTSSNKENHPPNNSPSPTSSPNPESSPSIRPPSTAYLSANLARCGVFMPSPPRPTAPSPERKSAFDPPPPNHQRSEAPSPSPRRLPRTPPGYLSKAPKRQRAQTSTDSEHGRAIPVVDPKPTFTIYEDDDVAQLSPGVERHRKGRGPKRERCVSYWDEDVIGRGTCSVSAAATGDVGEEKAGGLEMVELRNGKHVLIEREVGVHGDGELEKQVEREVCEGERAKERRLEFMVGKRGRGID</sequence>
<evidence type="ECO:0000313" key="2">
    <source>
        <dbReference type="EMBL" id="CAF9930841.1"/>
    </source>
</evidence>
<feature type="compositionally biased region" description="Polar residues" evidence="1">
    <location>
        <begin position="235"/>
        <end position="249"/>
    </location>
</feature>
<keyword evidence="3" id="KW-1185">Reference proteome</keyword>
<name>A0A8H3FU82_9LECA</name>
<feature type="compositionally biased region" description="Low complexity" evidence="1">
    <location>
        <begin position="19"/>
        <end position="34"/>
    </location>
</feature>
<dbReference type="AlphaFoldDB" id="A0A8H3FU82"/>
<dbReference type="Proteomes" id="UP000664521">
    <property type="component" value="Unassembled WGS sequence"/>
</dbReference>
<feature type="region of interest" description="Disordered" evidence="1">
    <location>
        <begin position="1"/>
        <end position="35"/>
    </location>
</feature>
<feature type="compositionally biased region" description="Pro residues" evidence="1">
    <location>
        <begin position="340"/>
        <end position="350"/>
    </location>
</feature>
<feature type="compositionally biased region" description="Polar residues" evidence="1">
    <location>
        <begin position="1"/>
        <end position="13"/>
    </location>
</feature>
<organism evidence="2 3">
    <name type="scientific">Heterodermia speciosa</name>
    <dbReference type="NCBI Taxonomy" id="116794"/>
    <lineage>
        <taxon>Eukaryota</taxon>
        <taxon>Fungi</taxon>
        <taxon>Dikarya</taxon>
        <taxon>Ascomycota</taxon>
        <taxon>Pezizomycotina</taxon>
        <taxon>Lecanoromycetes</taxon>
        <taxon>OSLEUM clade</taxon>
        <taxon>Lecanoromycetidae</taxon>
        <taxon>Caliciales</taxon>
        <taxon>Physciaceae</taxon>
        <taxon>Heterodermia</taxon>
    </lineage>
</organism>
<feature type="compositionally biased region" description="Low complexity" evidence="1">
    <location>
        <begin position="282"/>
        <end position="294"/>
    </location>
</feature>
<reference evidence="2" key="1">
    <citation type="submission" date="2021-03" db="EMBL/GenBank/DDBJ databases">
        <authorList>
            <person name="Tagirdzhanova G."/>
        </authorList>
    </citation>
    <scope>NUCLEOTIDE SEQUENCE</scope>
</reference>
<dbReference type="OrthoDB" id="5374548at2759"/>
<gene>
    <name evidence="2" type="ORF">HETSPECPRED_007725</name>
</gene>
<dbReference type="EMBL" id="CAJPDS010000057">
    <property type="protein sequence ID" value="CAF9930841.1"/>
    <property type="molecule type" value="Genomic_DNA"/>
</dbReference>
<feature type="compositionally biased region" description="Low complexity" evidence="1">
    <location>
        <begin position="213"/>
        <end position="230"/>
    </location>
</feature>
<evidence type="ECO:0000256" key="1">
    <source>
        <dbReference type="SAM" id="MobiDB-lite"/>
    </source>
</evidence>
<protein>
    <submittedName>
        <fullName evidence="2">Uncharacterized protein</fullName>
    </submittedName>
</protein>
<proteinExistence type="predicted"/>